<dbReference type="Proteomes" id="UP000187526">
    <property type="component" value="Unassembled WGS sequence"/>
</dbReference>
<reference evidence="1 2" key="1">
    <citation type="submission" date="2016-10" db="EMBL/GenBank/DDBJ databases">
        <title>Alkaliphiles isolated from bioreactors.</title>
        <authorList>
            <person name="Salah Z."/>
            <person name="Rout S.P."/>
            <person name="Humphreys P.N."/>
        </authorList>
    </citation>
    <scope>NUCLEOTIDE SEQUENCE [LARGE SCALE GENOMIC DNA]</scope>
    <source>
        <strain evidence="1 2">ZS02</strain>
    </source>
</reference>
<proteinExistence type="predicted"/>
<dbReference type="InterPro" id="IPR035924">
    <property type="entry name" value="FlaG-like_sf"/>
</dbReference>
<dbReference type="Gene3D" id="3.30.160.170">
    <property type="entry name" value="FlaG-like"/>
    <property type="match status" value="1"/>
</dbReference>
<comment type="caution">
    <text evidence="1">The sequence shown here is derived from an EMBL/GenBank/DDBJ whole genome shotgun (WGS) entry which is preliminary data.</text>
</comment>
<evidence type="ECO:0000313" key="1">
    <source>
        <dbReference type="EMBL" id="OMG56934.1"/>
    </source>
</evidence>
<dbReference type="PANTHER" id="PTHR37166">
    <property type="entry name" value="PROTEIN FLAG"/>
    <property type="match status" value="1"/>
</dbReference>
<dbReference type="PANTHER" id="PTHR37166:SF1">
    <property type="entry name" value="PROTEIN FLAG"/>
    <property type="match status" value="1"/>
</dbReference>
<sequence length="85" mass="9487">MQPSKQETQKKQDLSVENAVERLSKFVANTKAEISFSIDQESGIQVVKVLDSQTKDVIRQFPSEEAIQLAQALDKLQGLLVKDKA</sequence>
<dbReference type="SUPFAM" id="SSF160214">
    <property type="entry name" value="FlaG-like"/>
    <property type="match status" value="1"/>
</dbReference>
<dbReference type="STRING" id="418702.BJN45_04300"/>
<keyword evidence="2" id="KW-1185">Reference proteome</keyword>
<gene>
    <name evidence="1" type="ORF">BJN45_04300</name>
</gene>
<dbReference type="EMBL" id="MTHD01000001">
    <property type="protein sequence ID" value="OMG56934.1"/>
    <property type="molecule type" value="Genomic_DNA"/>
</dbReference>
<accession>A0A1R1IE16</accession>
<dbReference type="Pfam" id="PF03646">
    <property type="entry name" value="FlaG"/>
    <property type="match status" value="1"/>
</dbReference>
<dbReference type="AlphaFoldDB" id="A0A1R1IE16"/>
<evidence type="ECO:0000313" key="2">
    <source>
        <dbReference type="Proteomes" id="UP000187526"/>
    </source>
</evidence>
<name>A0A1R1IE16_9RHOO</name>
<evidence type="ECO:0008006" key="3">
    <source>
        <dbReference type="Google" id="ProtNLM"/>
    </source>
</evidence>
<dbReference type="InterPro" id="IPR005186">
    <property type="entry name" value="FlaG"/>
</dbReference>
<organism evidence="1 2">
    <name type="scientific">Azonexus hydrophilus</name>
    <dbReference type="NCBI Taxonomy" id="418702"/>
    <lineage>
        <taxon>Bacteria</taxon>
        <taxon>Pseudomonadati</taxon>
        <taxon>Pseudomonadota</taxon>
        <taxon>Betaproteobacteria</taxon>
        <taxon>Rhodocyclales</taxon>
        <taxon>Azonexaceae</taxon>
        <taxon>Azonexus</taxon>
    </lineage>
</organism>
<protein>
    <recommendedName>
        <fullName evidence="3">Flagellar biosynthesis protein FlaG</fullName>
    </recommendedName>
</protein>